<dbReference type="EMBL" id="CAMXCT030001169">
    <property type="protein sequence ID" value="CAL4774780.1"/>
    <property type="molecule type" value="Genomic_DNA"/>
</dbReference>
<organism evidence="1">
    <name type="scientific">Cladocopium goreaui</name>
    <dbReference type="NCBI Taxonomy" id="2562237"/>
    <lineage>
        <taxon>Eukaryota</taxon>
        <taxon>Sar</taxon>
        <taxon>Alveolata</taxon>
        <taxon>Dinophyceae</taxon>
        <taxon>Suessiales</taxon>
        <taxon>Symbiodiniaceae</taxon>
        <taxon>Cladocopium</taxon>
    </lineage>
</organism>
<dbReference type="EMBL" id="CAMXCT020001169">
    <property type="protein sequence ID" value="CAL1140843.1"/>
    <property type="molecule type" value="Genomic_DNA"/>
</dbReference>
<accession>A0A9P1FT67</accession>
<reference evidence="1" key="1">
    <citation type="submission" date="2022-10" db="EMBL/GenBank/DDBJ databases">
        <authorList>
            <person name="Chen Y."/>
            <person name="Dougan E. K."/>
            <person name="Chan C."/>
            <person name="Rhodes N."/>
            <person name="Thang M."/>
        </authorList>
    </citation>
    <scope>NUCLEOTIDE SEQUENCE</scope>
</reference>
<reference evidence="2 3" key="2">
    <citation type="submission" date="2024-05" db="EMBL/GenBank/DDBJ databases">
        <authorList>
            <person name="Chen Y."/>
            <person name="Shah S."/>
            <person name="Dougan E. K."/>
            <person name="Thang M."/>
            <person name="Chan C."/>
        </authorList>
    </citation>
    <scope>NUCLEOTIDE SEQUENCE [LARGE SCALE GENOMIC DNA]</scope>
</reference>
<name>A0A9P1FT67_9DINO</name>
<comment type="caution">
    <text evidence="1">The sequence shown here is derived from an EMBL/GenBank/DDBJ whole genome shotgun (WGS) entry which is preliminary data.</text>
</comment>
<gene>
    <name evidence="1" type="ORF">C1SCF055_LOCUS14736</name>
</gene>
<dbReference type="EMBL" id="CAMXCT010001169">
    <property type="protein sequence ID" value="CAI3987468.1"/>
    <property type="molecule type" value="Genomic_DNA"/>
</dbReference>
<evidence type="ECO:0000313" key="1">
    <source>
        <dbReference type="EMBL" id="CAI3987468.1"/>
    </source>
</evidence>
<sequence length="166" mass="19796">MRLRRLCEKKASGKMWVDQQTFDDYKSGGERREWLELALCESLKKWGTGRDQYKKVKAEFVTRVVVVRERMSSKEQEVTGKWCTEEKLKSQYAPPWKYNSDVEEFFVEDETVVKLKKSDVTRRVETTDMDDRDLVGILHTQRCDTILMYIYIYLKLSFQQVAIHHP</sequence>
<keyword evidence="3" id="KW-1185">Reference proteome</keyword>
<dbReference type="AlphaFoldDB" id="A0A9P1FT67"/>
<dbReference type="Proteomes" id="UP001152797">
    <property type="component" value="Unassembled WGS sequence"/>
</dbReference>
<evidence type="ECO:0000313" key="2">
    <source>
        <dbReference type="EMBL" id="CAL4774780.1"/>
    </source>
</evidence>
<proteinExistence type="predicted"/>
<dbReference type="OrthoDB" id="10539188at2759"/>
<protein>
    <submittedName>
        <fullName evidence="1">Uncharacterized protein</fullName>
    </submittedName>
</protein>
<evidence type="ECO:0000313" key="3">
    <source>
        <dbReference type="Proteomes" id="UP001152797"/>
    </source>
</evidence>